<evidence type="ECO:0000256" key="2">
    <source>
        <dbReference type="ARBA" id="ARBA00017846"/>
    </source>
</evidence>
<dbReference type="Gene3D" id="2.40.50.140">
    <property type="entry name" value="Nucleic acid-binding proteins"/>
    <property type="match status" value="1"/>
</dbReference>
<dbReference type="AlphaFoldDB" id="A0A096BK60"/>
<evidence type="ECO:0000313" key="19">
    <source>
        <dbReference type="Proteomes" id="UP000029622"/>
    </source>
</evidence>
<dbReference type="InterPro" id="IPR012340">
    <property type="entry name" value="NA-bd_OB-fold"/>
</dbReference>
<dbReference type="Pfam" id="PF00270">
    <property type="entry name" value="DEAD"/>
    <property type="match status" value="1"/>
</dbReference>
<dbReference type="InterPro" id="IPR045562">
    <property type="entry name" value="RecG_dom3_C"/>
</dbReference>
<evidence type="ECO:0000256" key="14">
    <source>
        <dbReference type="ARBA" id="ARBA00048988"/>
    </source>
</evidence>
<evidence type="ECO:0000256" key="5">
    <source>
        <dbReference type="ARBA" id="ARBA00022801"/>
    </source>
</evidence>
<evidence type="ECO:0000256" key="1">
    <source>
        <dbReference type="ARBA" id="ARBA00007504"/>
    </source>
</evidence>
<dbReference type="NCBIfam" id="NF008165">
    <property type="entry name" value="PRK10917.1-3"/>
    <property type="match status" value="1"/>
</dbReference>
<dbReference type="CDD" id="cd04488">
    <property type="entry name" value="RecG_wedge_OBF"/>
    <property type="match status" value="1"/>
</dbReference>
<dbReference type="InterPro" id="IPR014001">
    <property type="entry name" value="Helicase_ATP-bd"/>
</dbReference>
<dbReference type="GO" id="GO:0005524">
    <property type="term" value="F:ATP binding"/>
    <property type="evidence" value="ECO:0007669"/>
    <property type="project" value="UniProtKB-KW"/>
</dbReference>
<keyword evidence="4 15" id="KW-0227">DNA damage</keyword>
<dbReference type="Pfam" id="PF19833">
    <property type="entry name" value="RecG_dom3_C"/>
    <property type="match status" value="1"/>
</dbReference>
<keyword evidence="8" id="KW-0238">DNA-binding</keyword>
<dbReference type="GO" id="GO:0006310">
    <property type="term" value="P:DNA recombination"/>
    <property type="evidence" value="ECO:0007669"/>
    <property type="project" value="UniProtKB-UniRule"/>
</dbReference>
<feature type="domain" description="Helicase ATP-binding" evidence="16">
    <location>
        <begin position="273"/>
        <end position="434"/>
    </location>
</feature>
<dbReference type="GO" id="GO:0016887">
    <property type="term" value="F:ATP hydrolysis activity"/>
    <property type="evidence" value="ECO:0007669"/>
    <property type="project" value="RHEA"/>
</dbReference>
<evidence type="ECO:0000259" key="17">
    <source>
        <dbReference type="PROSITE" id="PS51194"/>
    </source>
</evidence>
<organism evidence="18 19">
    <name type="scientific">Caloranaerobacter azorensis H53214</name>
    <dbReference type="NCBI Taxonomy" id="1156417"/>
    <lineage>
        <taxon>Bacteria</taxon>
        <taxon>Bacillati</taxon>
        <taxon>Bacillota</taxon>
        <taxon>Tissierellia</taxon>
        <taxon>Tissierellales</taxon>
        <taxon>Thermohalobacteraceae</taxon>
        <taxon>Caloranaerobacter</taxon>
    </lineage>
</organism>
<evidence type="ECO:0000256" key="4">
    <source>
        <dbReference type="ARBA" id="ARBA00022763"/>
    </source>
</evidence>
<evidence type="ECO:0000256" key="9">
    <source>
        <dbReference type="ARBA" id="ARBA00023172"/>
    </source>
</evidence>
<evidence type="ECO:0000256" key="3">
    <source>
        <dbReference type="ARBA" id="ARBA00022741"/>
    </source>
</evidence>
<evidence type="ECO:0000256" key="10">
    <source>
        <dbReference type="ARBA" id="ARBA00023204"/>
    </source>
</evidence>
<dbReference type="CDD" id="cd18811">
    <property type="entry name" value="SF2_C_RecG"/>
    <property type="match status" value="1"/>
</dbReference>
<dbReference type="PANTHER" id="PTHR47964:SF1">
    <property type="entry name" value="ATP-DEPENDENT DNA HELICASE HOMOLOG RECG, CHLOROPLASTIC"/>
    <property type="match status" value="1"/>
</dbReference>
<dbReference type="InterPro" id="IPR033454">
    <property type="entry name" value="RecG_wedge"/>
</dbReference>
<evidence type="ECO:0000256" key="8">
    <source>
        <dbReference type="ARBA" id="ARBA00023125"/>
    </source>
</evidence>
<dbReference type="NCBIfam" id="NF008168">
    <property type="entry name" value="PRK10917.2-2"/>
    <property type="match status" value="1"/>
</dbReference>
<keyword evidence="6 15" id="KW-0347">Helicase</keyword>
<evidence type="ECO:0000256" key="12">
    <source>
        <dbReference type="ARBA" id="ARBA00034617"/>
    </source>
</evidence>
<gene>
    <name evidence="18" type="ORF">Y919_02345</name>
</gene>
<dbReference type="RefSeq" id="WP_035162033.1">
    <property type="nucleotide sequence ID" value="NZ_AZTB01000006.1"/>
</dbReference>
<keyword evidence="5 15" id="KW-0378">Hydrolase</keyword>
<dbReference type="GO" id="GO:0006281">
    <property type="term" value="P:DNA repair"/>
    <property type="evidence" value="ECO:0007669"/>
    <property type="project" value="UniProtKB-UniRule"/>
</dbReference>
<name>A0A096BK60_9FIRM</name>
<protein>
    <recommendedName>
        <fullName evidence="2 15">ATP-dependent DNA helicase RecG</fullName>
        <ecNumber evidence="13 15">5.6.2.4</ecNumber>
    </recommendedName>
</protein>
<keyword evidence="9 15" id="KW-0233">DNA recombination</keyword>
<dbReference type="GO" id="GO:0003677">
    <property type="term" value="F:DNA binding"/>
    <property type="evidence" value="ECO:0007669"/>
    <property type="project" value="UniProtKB-KW"/>
</dbReference>
<dbReference type="SUPFAM" id="SSF50249">
    <property type="entry name" value="Nucleic acid-binding proteins"/>
    <property type="match status" value="1"/>
</dbReference>
<dbReference type="GO" id="GO:0043138">
    <property type="term" value="F:3'-5' DNA helicase activity"/>
    <property type="evidence" value="ECO:0007669"/>
    <property type="project" value="UniProtKB-EC"/>
</dbReference>
<dbReference type="SMART" id="SM00490">
    <property type="entry name" value="HELICc"/>
    <property type="match status" value="1"/>
</dbReference>
<comment type="catalytic activity">
    <reaction evidence="14 15">
        <text>ATP + H2O = ADP + phosphate + H(+)</text>
        <dbReference type="Rhea" id="RHEA:13065"/>
        <dbReference type="ChEBI" id="CHEBI:15377"/>
        <dbReference type="ChEBI" id="CHEBI:15378"/>
        <dbReference type="ChEBI" id="CHEBI:30616"/>
        <dbReference type="ChEBI" id="CHEBI:43474"/>
        <dbReference type="ChEBI" id="CHEBI:456216"/>
        <dbReference type="EC" id="5.6.2.4"/>
    </reaction>
</comment>
<dbReference type="NCBIfam" id="TIGR00643">
    <property type="entry name" value="recG"/>
    <property type="match status" value="1"/>
</dbReference>
<keyword evidence="7 15" id="KW-0067">ATP-binding</keyword>
<keyword evidence="11" id="KW-0413">Isomerase</keyword>
<dbReference type="Pfam" id="PF00271">
    <property type="entry name" value="Helicase_C"/>
    <property type="match status" value="1"/>
</dbReference>
<evidence type="ECO:0000256" key="7">
    <source>
        <dbReference type="ARBA" id="ARBA00022840"/>
    </source>
</evidence>
<keyword evidence="3 15" id="KW-0547">Nucleotide-binding</keyword>
<dbReference type="InterPro" id="IPR047112">
    <property type="entry name" value="RecG/Mfd"/>
</dbReference>
<dbReference type="Pfam" id="PF17191">
    <property type="entry name" value="RecG_wedge"/>
    <property type="match status" value="1"/>
</dbReference>
<dbReference type="EC" id="5.6.2.4" evidence="13 15"/>
<dbReference type="PANTHER" id="PTHR47964">
    <property type="entry name" value="ATP-DEPENDENT DNA HELICASE HOMOLOG RECG, CHLOROPLASTIC"/>
    <property type="match status" value="1"/>
</dbReference>
<dbReference type="STRING" id="1156417.Y919_02345"/>
<reference evidence="18 19" key="1">
    <citation type="submission" date="2013-12" db="EMBL/GenBank/DDBJ databases">
        <title>Draft genome sequence of Caloranaerobacter sp. H53214.</title>
        <authorList>
            <person name="Jiang L.J."/>
            <person name="Shao Z.Z."/>
            <person name="Long M.N."/>
        </authorList>
    </citation>
    <scope>NUCLEOTIDE SEQUENCE [LARGE SCALE GENOMIC DNA]</scope>
    <source>
        <strain evidence="18 19">H53214</strain>
    </source>
</reference>
<comment type="caution">
    <text evidence="18">The sequence shown here is derived from an EMBL/GenBank/DDBJ whole genome shotgun (WGS) entry which is preliminary data.</text>
</comment>
<evidence type="ECO:0000259" key="16">
    <source>
        <dbReference type="PROSITE" id="PS51192"/>
    </source>
</evidence>
<dbReference type="Gene3D" id="3.40.50.300">
    <property type="entry name" value="P-loop containing nucleotide triphosphate hydrolases"/>
    <property type="match status" value="2"/>
</dbReference>
<accession>A0A096BK60</accession>
<evidence type="ECO:0000256" key="13">
    <source>
        <dbReference type="ARBA" id="ARBA00034808"/>
    </source>
</evidence>
<dbReference type="EMBL" id="AZTB01000006">
    <property type="protein sequence ID" value="KGG81128.1"/>
    <property type="molecule type" value="Genomic_DNA"/>
</dbReference>
<dbReference type="SUPFAM" id="SSF52540">
    <property type="entry name" value="P-loop containing nucleoside triphosphate hydrolases"/>
    <property type="match status" value="2"/>
</dbReference>
<evidence type="ECO:0000256" key="11">
    <source>
        <dbReference type="ARBA" id="ARBA00023235"/>
    </source>
</evidence>
<evidence type="ECO:0000256" key="15">
    <source>
        <dbReference type="RuleBase" id="RU363016"/>
    </source>
</evidence>
<dbReference type="SMART" id="SM00487">
    <property type="entry name" value="DEXDc"/>
    <property type="match status" value="1"/>
</dbReference>
<comment type="function">
    <text evidence="15">Plays a critical role in recombination and DNA repair. Helps process Holliday junction intermediates to mature products by catalyzing branch migration. Has replication fork regression activity, unwinds stalled or blocked replication forks to make a HJ that can be resolved. Has a DNA unwinding activity characteristic of a DNA helicase with 3'-5' polarity.</text>
</comment>
<dbReference type="Proteomes" id="UP000029622">
    <property type="component" value="Unassembled WGS sequence"/>
</dbReference>
<feature type="domain" description="Helicase C-terminal" evidence="17">
    <location>
        <begin position="453"/>
        <end position="613"/>
    </location>
</feature>
<dbReference type="PROSITE" id="PS51192">
    <property type="entry name" value="HELICASE_ATP_BIND_1"/>
    <property type="match status" value="1"/>
</dbReference>
<comment type="similarity">
    <text evidence="1 15">Belongs to the helicase family. RecG subfamily.</text>
</comment>
<dbReference type="PROSITE" id="PS51194">
    <property type="entry name" value="HELICASE_CTER"/>
    <property type="match status" value="1"/>
</dbReference>
<proteinExistence type="inferred from homology"/>
<evidence type="ECO:0000256" key="6">
    <source>
        <dbReference type="ARBA" id="ARBA00022806"/>
    </source>
</evidence>
<keyword evidence="10 15" id="KW-0234">DNA repair</keyword>
<dbReference type="InterPro" id="IPR004609">
    <property type="entry name" value="ATP-dep_DNA_helicase_RecG"/>
</dbReference>
<dbReference type="InterPro" id="IPR011545">
    <property type="entry name" value="DEAD/DEAH_box_helicase_dom"/>
</dbReference>
<sequence length="686" mass="78844">MNRLNTPIQFIKGVGPKRAKLLRKINIETVKDLLYYFPRAYDDRRKTDKIINVRNGEKANLKVIVVGSPSIVKPKKSLSIVKVPVRDETGLAFLIWFNQEYIKKQFKIGEVLKVSGKVKRVFNEIQIQNPIFEREGENEKIGKIVPIYPLTKNLKNGDMVKLVRNVLDEYLYYIEDIMPEYIKEKYNLCSIYTAISNIHFPKDRYSYIEAKRRLVFEELFILQLGLRLIRNKYVENSQGIRFLQVNEIDELISSLPFELTNAQKRVYKEICLDMESNRPMNRLVQGDVGSGKTIIAVLAMFKAVKSGYQAVMMAPTEILATQHYENVSNLLERFGIKVSLLVGSMSSKKKKEILDKIREGTIDIVIGTHALIQKNVKFHKLGLAITDEQHRFGVRQRAILSQKGLNPDVLVMTATPIPRTLALILYGDLDISIIDELPPGRKKVKTYVVNSSMKKRVYDFIKREINKGRQAYIVCPLIEESDTLDLQSAIKLYEELKNNIFKNLRLGLLHGKLSATEKDAIMAKFKNREIDILVSTTVIEVGVNIPNANIMVIENAERFGLSQLHQLRGRVGRGEHQSYCILINESRSKISIERMKIMEKSNNGFEISEKDLEIRGPGEFFGTKQHGLPDLKIANLFTDIKMLKIAQKEVFQLLKEDPFLELPKHSSLKQKIYEIFEEKLNDISLN</sequence>
<dbReference type="InterPro" id="IPR001650">
    <property type="entry name" value="Helicase_C-like"/>
</dbReference>
<dbReference type="CDD" id="cd17992">
    <property type="entry name" value="DEXHc_RecG"/>
    <property type="match status" value="1"/>
</dbReference>
<comment type="catalytic activity">
    <reaction evidence="12 15">
        <text>Couples ATP hydrolysis with the unwinding of duplex DNA by translocating in the 3'-5' direction.</text>
        <dbReference type="EC" id="5.6.2.4"/>
    </reaction>
</comment>
<dbReference type="InterPro" id="IPR027417">
    <property type="entry name" value="P-loop_NTPase"/>
</dbReference>
<evidence type="ECO:0000313" key="18">
    <source>
        <dbReference type="EMBL" id="KGG81128.1"/>
    </source>
</evidence>